<reference evidence="2" key="1">
    <citation type="submission" date="2025-08" db="UniProtKB">
        <authorList>
            <consortium name="RefSeq"/>
        </authorList>
    </citation>
    <scope>IDENTIFICATION</scope>
    <source>
        <tissue evidence="2">Fruit stalk</tissue>
    </source>
</reference>
<protein>
    <submittedName>
        <fullName evidence="2">Uncharacterized protein LOC111301870</fullName>
    </submittedName>
</protein>
<evidence type="ECO:0000313" key="1">
    <source>
        <dbReference type="Proteomes" id="UP000515121"/>
    </source>
</evidence>
<organism evidence="1 2">
    <name type="scientific">Durio zibethinus</name>
    <name type="common">Durian</name>
    <dbReference type="NCBI Taxonomy" id="66656"/>
    <lineage>
        <taxon>Eukaryota</taxon>
        <taxon>Viridiplantae</taxon>
        <taxon>Streptophyta</taxon>
        <taxon>Embryophyta</taxon>
        <taxon>Tracheophyta</taxon>
        <taxon>Spermatophyta</taxon>
        <taxon>Magnoliopsida</taxon>
        <taxon>eudicotyledons</taxon>
        <taxon>Gunneridae</taxon>
        <taxon>Pentapetalae</taxon>
        <taxon>rosids</taxon>
        <taxon>malvids</taxon>
        <taxon>Malvales</taxon>
        <taxon>Malvaceae</taxon>
        <taxon>Helicteroideae</taxon>
        <taxon>Durio</taxon>
    </lineage>
</organism>
<name>A0A6P5ZM41_DURZI</name>
<dbReference type="OrthoDB" id="1735272at2759"/>
<evidence type="ECO:0000313" key="2">
    <source>
        <dbReference type="RefSeq" id="XP_022753607.1"/>
    </source>
</evidence>
<proteinExistence type="predicted"/>
<dbReference type="RefSeq" id="XP_022753607.1">
    <property type="nucleotide sequence ID" value="XM_022897872.1"/>
</dbReference>
<dbReference type="AlphaFoldDB" id="A0A6P5ZM41"/>
<dbReference type="KEGG" id="dzi:111301870"/>
<sequence>MKSKEVDIFSCNLVNNLFHLSSLNSFPQAGKLWAFFLVFNNSPKLWINDDLSFGQNTLFWLLVGYVWFPLRSANLDNALDSKEMEEEVDKVLTAIAGETVPQLPEAVRKEKMKQPAQAAPQEVAIAEEVDNEEELKEIRARLAKVMS</sequence>
<dbReference type="GeneID" id="111301870"/>
<accession>A0A6P5ZM41</accession>
<dbReference type="Proteomes" id="UP000515121">
    <property type="component" value="Unplaced"/>
</dbReference>
<keyword evidence="1" id="KW-1185">Reference proteome</keyword>
<gene>
    <name evidence="2" type="primary">LOC111301870</name>
</gene>